<dbReference type="GO" id="GO:0032259">
    <property type="term" value="P:methylation"/>
    <property type="evidence" value="ECO:0007669"/>
    <property type="project" value="UniProtKB-KW"/>
</dbReference>
<comment type="catalytic activity">
    <reaction evidence="1">
        <text>L-glutamyl-[protein] + S-adenosyl-L-methionine = [protein]-L-glutamate 5-O-methyl ester + S-adenosyl-L-homocysteine</text>
        <dbReference type="Rhea" id="RHEA:24452"/>
        <dbReference type="Rhea" id="RHEA-COMP:10208"/>
        <dbReference type="Rhea" id="RHEA-COMP:10311"/>
        <dbReference type="ChEBI" id="CHEBI:29973"/>
        <dbReference type="ChEBI" id="CHEBI:57856"/>
        <dbReference type="ChEBI" id="CHEBI:59789"/>
        <dbReference type="ChEBI" id="CHEBI:82795"/>
        <dbReference type="EC" id="2.1.1.80"/>
    </reaction>
</comment>
<dbReference type="Pfam" id="PF01739">
    <property type="entry name" value="CheR"/>
    <property type="match status" value="1"/>
</dbReference>
<name>A0AAQ1JTG6_9BURK</name>
<proteinExistence type="predicted"/>
<evidence type="ECO:0000259" key="7">
    <source>
        <dbReference type="PROSITE" id="PS50123"/>
    </source>
</evidence>
<feature type="compositionally biased region" description="Polar residues" evidence="6">
    <location>
        <begin position="1"/>
        <end position="15"/>
    </location>
</feature>
<dbReference type="SUPFAM" id="SSF53335">
    <property type="entry name" value="S-adenosyl-L-methionine-dependent methyltransferases"/>
    <property type="match status" value="1"/>
</dbReference>
<dbReference type="PANTHER" id="PTHR24422">
    <property type="entry name" value="CHEMOTAXIS PROTEIN METHYLTRANSFERASE"/>
    <property type="match status" value="1"/>
</dbReference>
<sequence length="340" mass="37596">MKSLRFSRTGSTTQADRGERGDATRLASGASGEGAARDFDFTTADFERIRSLIHRRAGISLSDHKRDMAYSRLARRLRALGLDSFREYLDELEKRNDAGEWEAFTNALTTNLTAFFREAHHFPILADFVKRRPQPVSVWCSAASTGEEPYSIAMTLIEALGDRAAREARVLATDLDTQVLAKADAGVYAYDQVKHLTPERLKRFFLKGTGSHAGLVKVRPELRQMIKFEQLNLTDADYGLRQNFDAIFCRNVMIYFDKPTQAQVLTRFEPLMKPDGLLFAGHSENFTYVTQAFRLRGQTVYELTRGRGAATSAASATGSTASSATGSAKAPAKSEAGASV</sequence>
<organism evidence="8 9">
    <name type="scientific">Paraburkholderia tropica</name>
    <dbReference type="NCBI Taxonomy" id="92647"/>
    <lineage>
        <taxon>Bacteria</taxon>
        <taxon>Pseudomonadati</taxon>
        <taxon>Pseudomonadota</taxon>
        <taxon>Betaproteobacteria</taxon>
        <taxon>Burkholderiales</taxon>
        <taxon>Burkholderiaceae</taxon>
        <taxon>Paraburkholderia</taxon>
    </lineage>
</organism>
<dbReference type="SMART" id="SM00138">
    <property type="entry name" value="MeTrc"/>
    <property type="match status" value="1"/>
</dbReference>
<reference evidence="8 9" key="1">
    <citation type="submission" date="2016-10" db="EMBL/GenBank/DDBJ databases">
        <authorList>
            <person name="Varghese N."/>
            <person name="Submissions S."/>
        </authorList>
    </citation>
    <scope>NUCLEOTIDE SEQUENCE [LARGE SCALE GENOMIC DNA]</scope>
    <source>
        <strain evidence="8 9">LMG 22274</strain>
    </source>
</reference>
<dbReference type="InterPro" id="IPR029063">
    <property type="entry name" value="SAM-dependent_MTases_sf"/>
</dbReference>
<dbReference type="Proteomes" id="UP000183529">
    <property type="component" value="Unassembled WGS sequence"/>
</dbReference>
<dbReference type="PANTHER" id="PTHR24422:SF19">
    <property type="entry name" value="CHEMOTAXIS PROTEIN METHYLTRANSFERASE"/>
    <property type="match status" value="1"/>
</dbReference>
<feature type="compositionally biased region" description="Low complexity" evidence="6">
    <location>
        <begin position="312"/>
        <end position="334"/>
    </location>
</feature>
<keyword evidence="3 8" id="KW-0489">Methyltransferase</keyword>
<evidence type="ECO:0000256" key="6">
    <source>
        <dbReference type="SAM" id="MobiDB-lite"/>
    </source>
</evidence>
<dbReference type="EC" id="2.1.1.80" evidence="2"/>
<evidence type="ECO:0000256" key="2">
    <source>
        <dbReference type="ARBA" id="ARBA00012534"/>
    </source>
</evidence>
<dbReference type="EMBL" id="FNZM01000005">
    <property type="protein sequence ID" value="SEJ47758.1"/>
    <property type="molecule type" value="Genomic_DNA"/>
</dbReference>
<dbReference type="Pfam" id="PF03705">
    <property type="entry name" value="CheR_N"/>
    <property type="match status" value="1"/>
</dbReference>
<dbReference type="GeneID" id="61303645"/>
<accession>A0AAQ1JTG6</accession>
<dbReference type="AlphaFoldDB" id="A0AAQ1JTG6"/>
<feature type="domain" description="CheR-type methyltransferase" evidence="7">
    <location>
        <begin position="34"/>
        <end position="306"/>
    </location>
</feature>
<comment type="caution">
    <text evidence="8">The sequence shown here is derived from an EMBL/GenBank/DDBJ whole genome shotgun (WGS) entry which is preliminary data.</text>
</comment>
<dbReference type="InterPro" id="IPR022641">
    <property type="entry name" value="CheR_N"/>
</dbReference>
<dbReference type="SUPFAM" id="SSF47757">
    <property type="entry name" value="Chemotaxis receptor methyltransferase CheR, N-terminal domain"/>
    <property type="match status" value="1"/>
</dbReference>
<evidence type="ECO:0000313" key="8">
    <source>
        <dbReference type="EMBL" id="SEJ47758.1"/>
    </source>
</evidence>
<dbReference type="InterPro" id="IPR000780">
    <property type="entry name" value="CheR_MeTrfase"/>
</dbReference>
<protein>
    <recommendedName>
        <fullName evidence="2">protein-glutamate O-methyltransferase</fullName>
        <ecNumber evidence="2">2.1.1.80</ecNumber>
    </recommendedName>
</protein>
<dbReference type="InterPro" id="IPR022642">
    <property type="entry name" value="CheR_C"/>
</dbReference>
<evidence type="ECO:0000313" key="9">
    <source>
        <dbReference type="Proteomes" id="UP000183529"/>
    </source>
</evidence>
<dbReference type="PRINTS" id="PR00996">
    <property type="entry name" value="CHERMTFRASE"/>
</dbReference>
<feature type="region of interest" description="Disordered" evidence="6">
    <location>
        <begin position="1"/>
        <end position="30"/>
    </location>
</feature>
<dbReference type="PROSITE" id="PS50123">
    <property type="entry name" value="CHER"/>
    <property type="match status" value="1"/>
</dbReference>
<dbReference type="GO" id="GO:0008983">
    <property type="term" value="F:protein-glutamate O-methyltransferase activity"/>
    <property type="evidence" value="ECO:0007669"/>
    <property type="project" value="UniProtKB-EC"/>
</dbReference>
<dbReference type="RefSeq" id="WP_074982805.1">
    <property type="nucleotide sequence ID" value="NZ_CADFGN010000002.1"/>
</dbReference>
<dbReference type="Gene3D" id="1.10.155.10">
    <property type="entry name" value="Chemotaxis receptor methyltransferase CheR, N-terminal domain"/>
    <property type="match status" value="1"/>
</dbReference>
<gene>
    <name evidence="8" type="ORF">SAMN05216550_105116</name>
</gene>
<evidence type="ECO:0000256" key="4">
    <source>
        <dbReference type="ARBA" id="ARBA00022679"/>
    </source>
</evidence>
<dbReference type="InterPro" id="IPR036804">
    <property type="entry name" value="CheR_N_sf"/>
</dbReference>
<keyword evidence="5" id="KW-0949">S-adenosyl-L-methionine</keyword>
<evidence type="ECO:0000256" key="3">
    <source>
        <dbReference type="ARBA" id="ARBA00022603"/>
    </source>
</evidence>
<keyword evidence="4" id="KW-0808">Transferase</keyword>
<feature type="region of interest" description="Disordered" evidence="6">
    <location>
        <begin position="312"/>
        <end position="340"/>
    </location>
</feature>
<dbReference type="InterPro" id="IPR050903">
    <property type="entry name" value="Bact_Chemotaxis_MeTrfase"/>
</dbReference>
<dbReference type="Gene3D" id="3.40.50.150">
    <property type="entry name" value="Vaccinia Virus protein VP39"/>
    <property type="match status" value="1"/>
</dbReference>
<evidence type="ECO:0000256" key="5">
    <source>
        <dbReference type="ARBA" id="ARBA00022691"/>
    </source>
</evidence>
<evidence type="ECO:0000256" key="1">
    <source>
        <dbReference type="ARBA" id="ARBA00001541"/>
    </source>
</evidence>